<dbReference type="AlphaFoldDB" id="A0A6J5ZJK7"/>
<evidence type="ECO:0000313" key="2">
    <source>
        <dbReference type="EMBL" id="CAB4553990.1"/>
    </source>
</evidence>
<reference evidence="1" key="1">
    <citation type="submission" date="2020-05" db="EMBL/GenBank/DDBJ databases">
        <authorList>
            <person name="Chiriac C."/>
            <person name="Salcher M."/>
            <person name="Ghai R."/>
            <person name="Kavagutti S V."/>
        </authorList>
    </citation>
    <scope>NUCLEOTIDE SEQUENCE</scope>
</reference>
<dbReference type="EMBL" id="CAEZUT010000021">
    <property type="protein sequence ID" value="CAB4606745.1"/>
    <property type="molecule type" value="Genomic_DNA"/>
</dbReference>
<name>A0A6J5ZJK7_9ZZZZ</name>
<organism evidence="1">
    <name type="scientific">freshwater metagenome</name>
    <dbReference type="NCBI Taxonomy" id="449393"/>
    <lineage>
        <taxon>unclassified sequences</taxon>
        <taxon>metagenomes</taxon>
        <taxon>ecological metagenomes</taxon>
    </lineage>
</organism>
<evidence type="ECO:0000313" key="3">
    <source>
        <dbReference type="EMBL" id="CAB4606745.1"/>
    </source>
</evidence>
<dbReference type="EMBL" id="CAEZSY010000057">
    <property type="protein sequence ID" value="CAB4553990.1"/>
    <property type="molecule type" value="Genomic_DNA"/>
</dbReference>
<evidence type="ECO:0000313" key="1">
    <source>
        <dbReference type="EMBL" id="CAB4342794.1"/>
    </source>
</evidence>
<accession>A0A6J5ZJK7</accession>
<proteinExistence type="predicted"/>
<protein>
    <submittedName>
        <fullName evidence="1">Unannotated protein</fullName>
    </submittedName>
</protein>
<gene>
    <name evidence="2" type="ORF">UFOPK1509_00501</name>
    <name evidence="3" type="ORF">UFOPK1854_00324</name>
    <name evidence="4" type="ORF">UFOPK3282_00359</name>
    <name evidence="1" type="ORF">UFOPK4171_00907</name>
</gene>
<dbReference type="EMBL" id="CAFBJG010000023">
    <property type="protein sequence ID" value="CAB4848555.1"/>
    <property type="molecule type" value="Genomic_DNA"/>
</dbReference>
<evidence type="ECO:0000313" key="4">
    <source>
        <dbReference type="EMBL" id="CAB4848555.1"/>
    </source>
</evidence>
<sequence length="187" mass="19364">MEILRFDGNGSSSANGKKSSKGMLAIGLIATLFGIGSAFASSTITINSSAPIALGQGVTAVTACDTSISITPKTSMRVGGSGPKFYLDTITVSSVDTSTTNTSTGLGCKDKYFDLQIFNVADPVAAYTCTELNYLTPRTVAISSGTAPVSCTDSTISFQILGTRSSFEIPFAEVLSDFSYVTLVSRA</sequence>
<dbReference type="EMBL" id="CAESAM010000107">
    <property type="protein sequence ID" value="CAB4342794.1"/>
    <property type="molecule type" value="Genomic_DNA"/>
</dbReference>